<gene>
    <name evidence="1" type="ORF">S12H4_54245</name>
</gene>
<proteinExistence type="predicted"/>
<sequence>GDESQIEDFENRRFYVQMYNMVLQGYILDEEDFVVMPAINRALLMQEVLPNEVAQTAIQSVNVDEDGLLNYNFTFKPGVANSTSFDMDINAEFTNITKVDNIDTFTVKVDGVVQTVPFSATDGQTVLIEFNRVNIALTSIITLKGNIV</sequence>
<comment type="caution">
    <text evidence="1">The sequence shown here is derived from an EMBL/GenBank/DDBJ whole genome shotgun (WGS) entry which is preliminary data.</text>
</comment>
<dbReference type="AlphaFoldDB" id="X1TTU0"/>
<organism evidence="1">
    <name type="scientific">marine sediment metagenome</name>
    <dbReference type="NCBI Taxonomy" id="412755"/>
    <lineage>
        <taxon>unclassified sequences</taxon>
        <taxon>metagenomes</taxon>
        <taxon>ecological metagenomes</taxon>
    </lineage>
</organism>
<name>X1TTU0_9ZZZZ</name>
<evidence type="ECO:0000313" key="1">
    <source>
        <dbReference type="EMBL" id="GAJ08669.1"/>
    </source>
</evidence>
<reference evidence="1" key="1">
    <citation type="journal article" date="2014" name="Front. Microbiol.">
        <title>High frequency of phylogenetically diverse reductive dehalogenase-homologous genes in deep subseafloor sedimentary metagenomes.</title>
        <authorList>
            <person name="Kawai M."/>
            <person name="Futagami T."/>
            <person name="Toyoda A."/>
            <person name="Takaki Y."/>
            <person name="Nishi S."/>
            <person name="Hori S."/>
            <person name="Arai W."/>
            <person name="Tsubouchi T."/>
            <person name="Morono Y."/>
            <person name="Uchiyama I."/>
            <person name="Ito T."/>
            <person name="Fujiyama A."/>
            <person name="Inagaki F."/>
            <person name="Takami H."/>
        </authorList>
    </citation>
    <scope>NUCLEOTIDE SEQUENCE</scope>
    <source>
        <strain evidence="1">Expedition CK06-06</strain>
    </source>
</reference>
<dbReference type="EMBL" id="BARW01034653">
    <property type="protein sequence ID" value="GAJ08669.1"/>
    <property type="molecule type" value="Genomic_DNA"/>
</dbReference>
<protein>
    <submittedName>
        <fullName evidence="1">Uncharacterized protein</fullName>
    </submittedName>
</protein>
<feature type="non-terminal residue" evidence="1">
    <location>
        <position position="1"/>
    </location>
</feature>
<accession>X1TTU0</accession>